<keyword evidence="2" id="KW-1185">Reference proteome</keyword>
<evidence type="ECO:0000313" key="2">
    <source>
        <dbReference type="Proteomes" id="UP000887564"/>
    </source>
</evidence>
<proteinExistence type="predicted"/>
<accession>A0A914RR80</accession>
<dbReference type="WBParaSite" id="PEQ_0000900501-mRNA-1">
    <property type="protein sequence ID" value="PEQ_0000900501-mRNA-1"/>
    <property type="gene ID" value="PEQ_0000900501"/>
</dbReference>
<organism evidence="2 3">
    <name type="scientific">Parascaris equorum</name>
    <name type="common">Equine roundworm</name>
    <dbReference type="NCBI Taxonomy" id="6256"/>
    <lineage>
        <taxon>Eukaryota</taxon>
        <taxon>Metazoa</taxon>
        <taxon>Ecdysozoa</taxon>
        <taxon>Nematoda</taxon>
        <taxon>Chromadorea</taxon>
        <taxon>Rhabditida</taxon>
        <taxon>Spirurina</taxon>
        <taxon>Ascaridomorpha</taxon>
        <taxon>Ascaridoidea</taxon>
        <taxon>Ascarididae</taxon>
        <taxon>Parascaris</taxon>
    </lineage>
</organism>
<feature type="compositionally biased region" description="Polar residues" evidence="1">
    <location>
        <begin position="22"/>
        <end position="32"/>
    </location>
</feature>
<name>A0A914RR80_PAREQ</name>
<feature type="region of interest" description="Disordered" evidence="1">
    <location>
        <begin position="14"/>
        <end position="39"/>
    </location>
</feature>
<dbReference type="AlphaFoldDB" id="A0A914RR80"/>
<evidence type="ECO:0000313" key="3">
    <source>
        <dbReference type="WBParaSite" id="PEQ_0000900501-mRNA-1"/>
    </source>
</evidence>
<dbReference type="Proteomes" id="UP000887564">
    <property type="component" value="Unplaced"/>
</dbReference>
<protein>
    <submittedName>
        <fullName evidence="3">Uncharacterized protein</fullName>
    </submittedName>
</protein>
<sequence length="107" mass="11588">MFVAGRVMQTTRRAPLGEVANSPATPSFTRASSVPAHKRPPVAVTAKNTGKAGGVSDEAFQQAFVQVPKCDVGSFISSIYSVEFQRCMVLVVFFKAFAEELYRGDIQ</sequence>
<reference evidence="3" key="1">
    <citation type="submission" date="2022-11" db="UniProtKB">
        <authorList>
            <consortium name="WormBaseParasite"/>
        </authorList>
    </citation>
    <scope>IDENTIFICATION</scope>
</reference>
<evidence type="ECO:0000256" key="1">
    <source>
        <dbReference type="SAM" id="MobiDB-lite"/>
    </source>
</evidence>